<comment type="caution">
    <text evidence="1">The sequence shown here is derived from an EMBL/GenBank/DDBJ whole genome shotgun (WGS) entry which is preliminary data.</text>
</comment>
<reference evidence="1 2" key="1">
    <citation type="journal article" date="2016" name="Nat. Commun.">
        <title>Extremotolerant tardigrade genome and improved radiotolerance of human cultured cells by tardigrade-unique protein.</title>
        <authorList>
            <person name="Hashimoto T."/>
            <person name="Horikawa D.D."/>
            <person name="Saito Y."/>
            <person name="Kuwahara H."/>
            <person name="Kozuka-Hata H."/>
            <person name="Shin-I T."/>
            <person name="Minakuchi Y."/>
            <person name="Ohishi K."/>
            <person name="Motoyama A."/>
            <person name="Aizu T."/>
            <person name="Enomoto A."/>
            <person name="Kondo K."/>
            <person name="Tanaka S."/>
            <person name="Hara Y."/>
            <person name="Koshikawa S."/>
            <person name="Sagara H."/>
            <person name="Miura T."/>
            <person name="Yokobori S."/>
            <person name="Miyagawa K."/>
            <person name="Suzuki Y."/>
            <person name="Kubo T."/>
            <person name="Oyama M."/>
            <person name="Kohara Y."/>
            <person name="Fujiyama A."/>
            <person name="Arakawa K."/>
            <person name="Katayama T."/>
            <person name="Toyoda A."/>
            <person name="Kunieda T."/>
        </authorList>
    </citation>
    <scope>NUCLEOTIDE SEQUENCE [LARGE SCALE GENOMIC DNA]</scope>
    <source>
        <strain evidence="1 2">YOKOZUNA-1</strain>
    </source>
</reference>
<proteinExistence type="predicted"/>
<dbReference type="InterPro" id="IPR029063">
    <property type="entry name" value="SAM-dependent_MTases_sf"/>
</dbReference>
<sequence length="80" mass="8555">MSAQPGIILTEKKMGFMLQTADECIEDLVAHVQRSPKPFHVADLGVAFGYTSKVLLKAGATVMASDLAESHLMALYSSVS</sequence>
<protein>
    <recommendedName>
        <fullName evidence="3">Methyltransferase type 11 domain-containing protein</fullName>
    </recommendedName>
</protein>
<gene>
    <name evidence="1" type="primary">RvY_03426-1</name>
    <name evidence="1" type="synonym">RvY_03426.1</name>
    <name evidence="1" type="ORF">RvY_03426</name>
</gene>
<dbReference type="AlphaFoldDB" id="A0A1D1UV30"/>
<dbReference type="EMBL" id="BDGG01000002">
    <property type="protein sequence ID" value="GAU91107.1"/>
    <property type="molecule type" value="Genomic_DNA"/>
</dbReference>
<keyword evidence="2" id="KW-1185">Reference proteome</keyword>
<dbReference type="SUPFAM" id="SSF53335">
    <property type="entry name" value="S-adenosyl-L-methionine-dependent methyltransferases"/>
    <property type="match status" value="1"/>
</dbReference>
<dbReference type="OrthoDB" id="540004at2759"/>
<dbReference type="Proteomes" id="UP000186922">
    <property type="component" value="Unassembled WGS sequence"/>
</dbReference>
<evidence type="ECO:0000313" key="2">
    <source>
        <dbReference type="Proteomes" id="UP000186922"/>
    </source>
</evidence>
<accession>A0A1D1UV30</accession>
<evidence type="ECO:0008006" key="3">
    <source>
        <dbReference type="Google" id="ProtNLM"/>
    </source>
</evidence>
<name>A0A1D1UV30_RAMVA</name>
<organism evidence="1 2">
    <name type="scientific">Ramazzottius varieornatus</name>
    <name type="common">Water bear</name>
    <name type="synonym">Tardigrade</name>
    <dbReference type="NCBI Taxonomy" id="947166"/>
    <lineage>
        <taxon>Eukaryota</taxon>
        <taxon>Metazoa</taxon>
        <taxon>Ecdysozoa</taxon>
        <taxon>Tardigrada</taxon>
        <taxon>Eutardigrada</taxon>
        <taxon>Parachela</taxon>
        <taxon>Hypsibioidea</taxon>
        <taxon>Ramazzottiidae</taxon>
        <taxon>Ramazzottius</taxon>
    </lineage>
</organism>
<evidence type="ECO:0000313" key="1">
    <source>
        <dbReference type="EMBL" id="GAU91107.1"/>
    </source>
</evidence>